<proteinExistence type="inferred from homology"/>
<keyword evidence="4" id="KW-0812">Transmembrane</keyword>
<evidence type="ECO:0000256" key="3">
    <source>
        <dbReference type="ARBA" id="ARBA00022452"/>
    </source>
</evidence>
<dbReference type="AlphaFoldDB" id="A0A1I4CBP1"/>
<keyword evidence="5 8" id="KW-0732">Signal</keyword>
<dbReference type="InterPro" id="IPR005017">
    <property type="entry name" value="OMPP1/FadL/TodX"/>
</dbReference>
<dbReference type="RefSeq" id="WP_149761907.1">
    <property type="nucleotide sequence ID" value="NZ_BSPE01000004.1"/>
</dbReference>
<comment type="similarity">
    <text evidence="2">Belongs to the OmpP1/FadL family.</text>
</comment>
<comment type="subcellular location">
    <subcellularLocation>
        <location evidence="1">Cell outer membrane</location>
        <topology evidence="1">Multi-pass membrane protein</topology>
    </subcellularLocation>
</comment>
<keyword evidence="10" id="KW-1185">Reference proteome</keyword>
<dbReference type="OrthoDB" id="19849at2"/>
<dbReference type="GO" id="GO:0009279">
    <property type="term" value="C:cell outer membrane"/>
    <property type="evidence" value="ECO:0007669"/>
    <property type="project" value="UniProtKB-SubCell"/>
</dbReference>
<gene>
    <name evidence="9" type="ORF">SAMN04488498_112118</name>
</gene>
<dbReference type="PANTHER" id="PTHR35093">
    <property type="entry name" value="OUTER MEMBRANE PROTEIN NMB0088-RELATED"/>
    <property type="match status" value="1"/>
</dbReference>
<evidence type="ECO:0000256" key="7">
    <source>
        <dbReference type="ARBA" id="ARBA00023237"/>
    </source>
</evidence>
<evidence type="ECO:0000256" key="1">
    <source>
        <dbReference type="ARBA" id="ARBA00004571"/>
    </source>
</evidence>
<organism evidence="9 10">
    <name type="scientific">Neomesorhizobium albiziae</name>
    <dbReference type="NCBI Taxonomy" id="335020"/>
    <lineage>
        <taxon>Bacteria</taxon>
        <taxon>Pseudomonadati</taxon>
        <taxon>Pseudomonadota</taxon>
        <taxon>Alphaproteobacteria</taxon>
        <taxon>Hyphomicrobiales</taxon>
        <taxon>Phyllobacteriaceae</taxon>
        <taxon>Neomesorhizobium</taxon>
    </lineage>
</organism>
<evidence type="ECO:0000256" key="6">
    <source>
        <dbReference type="ARBA" id="ARBA00023136"/>
    </source>
</evidence>
<evidence type="ECO:0000313" key="10">
    <source>
        <dbReference type="Proteomes" id="UP000323300"/>
    </source>
</evidence>
<dbReference type="EMBL" id="FOSL01000012">
    <property type="protein sequence ID" value="SFK78040.1"/>
    <property type="molecule type" value="Genomic_DNA"/>
</dbReference>
<name>A0A1I4CBP1_9HYPH</name>
<evidence type="ECO:0000256" key="2">
    <source>
        <dbReference type="ARBA" id="ARBA00008163"/>
    </source>
</evidence>
<accession>A0A1I4CBP1</accession>
<protein>
    <submittedName>
        <fullName evidence="9">Long-chain fatty acid transport protein</fullName>
    </submittedName>
</protein>
<evidence type="ECO:0000256" key="4">
    <source>
        <dbReference type="ARBA" id="ARBA00022692"/>
    </source>
</evidence>
<feature type="chain" id="PRO_5009302577" evidence="8">
    <location>
        <begin position="23"/>
        <end position="417"/>
    </location>
</feature>
<evidence type="ECO:0000256" key="5">
    <source>
        <dbReference type="ARBA" id="ARBA00022729"/>
    </source>
</evidence>
<dbReference type="Pfam" id="PF03349">
    <property type="entry name" value="Toluene_X"/>
    <property type="match status" value="1"/>
</dbReference>
<dbReference type="Gene3D" id="2.40.160.60">
    <property type="entry name" value="Outer membrane protein transport protein (OMPP1/FadL/TodX)"/>
    <property type="match status" value="1"/>
</dbReference>
<dbReference type="GO" id="GO:0015483">
    <property type="term" value="F:long-chain fatty acid transporting porin activity"/>
    <property type="evidence" value="ECO:0007669"/>
    <property type="project" value="TreeGrafter"/>
</dbReference>
<evidence type="ECO:0000256" key="8">
    <source>
        <dbReference type="SAM" id="SignalP"/>
    </source>
</evidence>
<keyword evidence="6" id="KW-0472">Membrane</keyword>
<keyword evidence="7" id="KW-0998">Cell outer membrane</keyword>
<dbReference type="PANTHER" id="PTHR35093:SF3">
    <property type="entry name" value="LONG-CHAIN FATTY ACID TRANSPORT PROTEIN"/>
    <property type="match status" value="1"/>
</dbReference>
<reference evidence="9 10" key="1">
    <citation type="submission" date="2016-10" db="EMBL/GenBank/DDBJ databases">
        <authorList>
            <person name="Varghese N."/>
            <person name="Submissions S."/>
        </authorList>
    </citation>
    <scope>NUCLEOTIDE SEQUENCE [LARGE SCALE GENOMIC DNA]</scope>
    <source>
        <strain evidence="9 10">DSM 21822</strain>
    </source>
</reference>
<evidence type="ECO:0000313" key="9">
    <source>
        <dbReference type="EMBL" id="SFK78040.1"/>
    </source>
</evidence>
<feature type="signal peptide" evidence="8">
    <location>
        <begin position="1"/>
        <end position="22"/>
    </location>
</feature>
<keyword evidence="3" id="KW-1134">Transmembrane beta strand</keyword>
<sequence>MRASLFASVLAMSVAEIATAHAGGFAVREQSAYGQGSAFAGMAAPGDSISSMFWNPAAVTIVTGMTVEGNLTAVFPRSKLDVDLSRSTLAALGITGNGGNVGEIGIAPGAYFAMPVNDRLYLGISFNAPYGFSTTSDRPWVGMISHLDAEALSLNATPVVGFKFNDVISAAVGMQIQYFDVDIATALAPTANPPRQRLEGDSTDVGFVAGITLTPFDGTTIGVGFRSSIEQSLDGTQTFDIPVRTPIGTIPAGAYPISADVTLPETISLGLRQRINESFTMMAGMEWTNWSRIQTVPFSGSPAGSSLALNFDDGWFFSVGGEYKFNPEWTFRAGLGYEISPITDEDRSMRLPDADRVWASIGASYNWNERLTVDFGYSHIFVDDAPVDETTSNIRYAGTAEGSADIISLGVRYKFGG</sequence>
<dbReference type="SUPFAM" id="SSF56935">
    <property type="entry name" value="Porins"/>
    <property type="match status" value="1"/>
</dbReference>
<dbReference type="Proteomes" id="UP000323300">
    <property type="component" value="Unassembled WGS sequence"/>
</dbReference>